<dbReference type="InterPro" id="IPR036388">
    <property type="entry name" value="WH-like_DNA-bd_sf"/>
</dbReference>
<dbReference type="Gene3D" id="1.25.40.10">
    <property type="entry name" value="Tetratricopeptide repeat domain"/>
    <property type="match status" value="2"/>
</dbReference>
<dbReference type="GO" id="GO:0006355">
    <property type="term" value="P:regulation of DNA-templated transcription"/>
    <property type="evidence" value="ECO:0007669"/>
    <property type="project" value="InterPro"/>
</dbReference>
<dbReference type="SMART" id="SM00421">
    <property type="entry name" value="HTH_LUXR"/>
    <property type="match status" value="1"/>
</dbReference>
<dbReference type="InterPro" id="IPR027417">
    <property type="entry name" value="P-loop_NTPase"/>
</dbReference>
<dbReference type="Gene3D" id="1.10.10.10">
    <property type="entry name" value="Winged helix-like DNA-binding domain superfamily/Winged helix DNA-binding domain"/>
    <property type="match status" value="1"/>
</dbReference>
<keyword evidence="1" id="KW-0547">Nucleotide-binding</keyword>
<dbReference type="Pfam" id="PF00196">
    <property type="entry name" value="GerE"/>
    <property type="match status" value="1"/>
</dbReference>
<evidence type="ECO:0000259" key="3">
    <source>
        <dbReference type="PROSITE" id="PS50043"/>
    </source>
</evidence>
<dbReference type="CDD" id="cd06170">
    <property type="entry name" value="LuxR_C_like"/>
    <property type="match status" value="1"/>
</dbReference>
<dbReference type="Pfam" id="PF13191">
    <property type="entry name" value="AAA_16"/>
    <property type="match status" value="1"/>
</dbReference>
<dbReference type="InterPro" id="IPR016032">
    <property type="entry name" value="Sig_transdc_resp-reg_C-effctor"/>
</dbReference>
<dbReference type="GO" id="GO:0004016">
    <property type="term" value="F:adenylate cyclase activity"/>
    <property type="evidence" value="ECO:0007669"/>
    <property type="project" value="TreeGrafter"/>
</dbReference>
<gene>
    <name evidence="4" type="ORF">OM076_37740</name>
</gene>
<dbReference type="GO" id="GO:0005524">
    <property type="term" value="F:ATP binding"/>
    <property type="evidence" value="ECO:0007669"/>
    <property type="project" value="UniProtKB-KW"/>
</dbReference>
<keyword evidence="2" id="KW-0067">ATP-binding</keyword>
<dbReference type="PRINTS" id="PR00038">
    <property type="entry name" value="HTHLUXR"/>
</dbReference>
<dbReference type="PANTHER" id="PTHR16305">
    <property type="entry name" value="TESTICULAR SOLUBLE ADENYLYL CYCLASE"/>
    <property type="match status" value="1"/>
</dbReference>
<organism evidence="4 5">
    <name type="scientific">Solirubrobacter ginsenosidimutans</name>
    <dbReference type="NCBI Taxonomy" id="490573"/>
    <lineage>
        <taxon>Bacteria</taxon>
        <taxon>Bacillati</taxon>
        <taxon>Actinomycetota</taxon>
        <taxon>Thermoleophilia</taxon>
        <taxon>Solirubrobacterales</taxon>
        <taxon>Solirubrobacteraceae</taxon>
        <taxon>Solirubrobacter</taxon>
    </lineage>
</organism>
<comment type="caution">
    <text evidence="4">The sequence shown here is derived from an EMBL/GenBank/DDBJ whole genome shotgun (WGS) entry which is preliminary data.</text>
</comment>
<keyword evidence="5" id="KW-1185">Reference proteome</keyword>
<dbReference type="InterPro" id="IPR000792">
    <property type="entry name" value="Tscrpt_reg_LuxR_C"/>
</dbReference>
<evidence type="ECO:0000313" key="5">
    <source>
        <dbReference type="Proteomes" id="UP001149140"/>
    </source>
</evidence>
<dbReference type="Proteomes" id="UP001149140">
    <property type="component" value="Unassembled WGS sequence"/>
</dbReference>
<sequence>MVIGRERELARLRQALDALQAGAPGVVAVVGEPGIGKSRLLRALREDADARGLVVLKGRAAEFERDLPYGALVDALDEHLRTLDPPRLRGLELQQLAGIFPALEDEAPAAPTLAAERYRTHRAVLELVGRLAATRPLVLTLDDMQDADPALLELLVTLLRRTPQARVLVAMAMRSAQIPLLLAEALHHAQRDGTITRLDLGPLDPGDALALIGSGVPPAHRDAVLRESGGNPFYLQQLVRARAGSAQLPTTVTEAIRGELRALDAPARRLLEGATVAGDPFEPDLAAAAAQIDPDEALDQLDGLLAAGLVRETSVPRQFTFRHPLVRRAVYESAGGGWRLAAHARVAAALERRGAAPVQLAHHVQFSAAHGDEAAIALLRAAGDAVRPQTPASAARWYEAALRLLPGPNAERRRCLLEDLAGAESAAGRLEESRRALLEALALAPDRGSPEHTRLVAGCAATEHWLGRHDEARRRLLAALSEVGDSPVLWLELAFDALYGLDLETSARRAEQALEHADRLTTASAAALLSLVRAAGGQREQAEQALDAALAATAQLADHELAERLETLWYLAWSETFLDRYDAALEHARRGLELSRATGQDRLIVPLTLSFVFPLEMQGRIGEARDAGTAAVDAARLSGNHHHLSWALWEYGLTCWYSGDTAGARVALEESRELADETGRNILWESEPGWALSTVLAEEGDFAASRATTLRWCGGVELPLVVPAERSIGWDILTDTAIGLLQLDEAESYVARIEANLVRPLAGVLAKRSRAALELARGDAGAAAATAREAQALGQAAGLRFECRRAQVLLGRALAAGGDRAGAIRELRDAELALDEGGAHAHRDDARRELRKLGHRVDQVRRRAAPTDALGGLATLSAREREVVALVAAGRTNPAIAEELFLSVKTVETHLRNVFGKLGVASRAEVAATFARGAERV</sequence>
<accession>A0A9X3N2X1</accession>
<dbReference type="EMBL" id="JAPDOD010000058">
    <property type="protein sequence ID" value="MDA0166068.1"/>
    <property type="molecule type" value="Genomic_DNA"/>
</dbReference>
<dbReference type="GO" id="GO:0005737">
    <property type="term" value="C:cytoplasm"/>
    <property type="evidence" value="ECO:0007669"/>
    <property type="project" value="TreeGrafter"/>
</dbReference>
<dbReference type="SUPFAM" id="SSF52540">
    <property type="entry name" value="P-loop containing nucleoside triphosphate hydrolases"/>
    <property type="match status" value="1"/>
</dbReference>
<dbReference type="PROSITE" id="PS00622">
    <property type="entry name" value="HTH_LUXR_1"/>
    <property type="match status" value="1"/>
</dbReference>
<dbReference type="SUPFAM" id="SSF46894">
    <property type="entry name" value="C-terminal effector domain of the bipartite response regulators"/>
    <property type="match status" value="1"/>
</dbReference>
<name>A0A9X3N2X1_9ACTN</name>
<dbReference type="Gene3D" id="3.40.50.300">
    <property type="entry name" value="P-loop containing nucleotide triphosphate hydrolases"/>
    <property type="match status" value="1"/>
</dbReference>
<proteinExistence type="predicted"/>
<evidence type="ECO:0000256" key="1">
    <source>
        <dbReference type="ARBA" id="ARBA00022741"/>
    </source>
</evidence>
<dbReference type="InterPro" id="IPR011990">
    <property type="entry name" value="TPR-like_helical_dom_sf"/>
</dbReference>
<evidence type="ECO:0000313" key="4">
    <source>
        <dbReference type="EMBL" id="MDA0166068.1"/>
    </source>
</evidence>
<dbReference type="InterPro" id="IPR041664">
    <property type="entry name" value="AAA_16"/>
</dbReference>
<protein>
    <submittedName>
        <fullName evidence="4">DUF2791 family P-loop domain-containing protein</fullName>
    </submittedName>
</protein>
<dbReference type="GO" id="GO:0003677">
    <property type="term" value="F:DNA binding"/>
    <property type="evidence" value="ECO:0007669"/>
    <property type="project" value="InterPro"/>
</dbReference>
<dbReference type="PANTHER" id="PTHR16305:SF35">
    <property type="entry name" value="TRANSCRIPTIONAL ACTIVATOR DOMAIN"/>
    <property type="match status" value="1"/>
</dbReference>
<evidence type="ECO:0000256" key="2">
    <source>
        <dbReference type="ARBA" id="ARBA00022840"/>
    </source>
</evidence>
<dbReference type="PROSITE" id="PS50043">
    <property type="entry name" value="HTH_LUXR_2"/>
    <property type="match status" value="1"/>
</dbReference>
<dbReference type="SUPFAM" id="SSF48452">
    <property type="entry name" value="TPR-like"/>
    <property type="match status" value="2"/>
</dbReference>
<feature type="domain" description="HTH luxR-type" evidence="3">
    <location>
        <begin position="869"/>
        <end position="934"/>
    </location>
</feature>
<dbReference type="AlphaFoldDB" id="A0A9X3N2X1"/>
<reference evidence="4" key="1">
    <citation type="submission" date="2022-10" db="EMBL/GenBank/DDBJ databases">
        <title>The WGS of Solirubrobacter ginsenosidimutans DSM 21036.</title>
        <authorList>
            <person name="Jiang Z."/>
        </authorList>
    </citation>
    <scope>NUCLEOTIDE SEQUENCE</scope>
    <source>
        <strain evidence="4">DSM 21036</strain>
    </source>
</reference>